<reference evidence="3" key="1">
    <citation type="submission" date="2018-08" db="EMBL/GenBank/DDBJ databases">
        <authorList>
            <person name="Chevrot R."/>
        </authorList>
    </citation>
    <scope>NUCLEOTIDE SEQUENCE [LARGE SCALE GENOMIC DNA]</scope>
</reference>
<sequence>MLTLSSFNSDVIVTLAANSTISLQLFGLLGTATLINNGAGAAVTIIRLS</sequence>
<dbReference type="EMBL" id="LS992241">
    <property type="protein sequence ID" value="SYX85090.1"/>
    <property type="molecule type" value="Genomic_DNA"/>
</dbReference>
<dbReference type="AlphaFoldDB" id="A0A383RDM9"/>
<gene>
    <name evidence="2" type="ORF">PBLR_13512</name>
</gene>
<evidence type="ECO:0000313" key="3">
    <source>
        <dbReference type="Proteomes" id="UP000304148"/>
    </source>
</evidence>
<feature type="domain" description="BclA C-terminal" evidence="1">
    <location>
        <begin position="3"/>
        <end position="49"/>
    </location>
</feature>
<proteinExistence type="predicted"/>
<dbReference type="InterPro" id="IPR041415">
    <property type="entry name" value="BclA_C"/>
</dbReference>
<evidence type="ECO:0000259" key="1">
    <source>
        <dbReference type="Pfam" id="PF18573"/>
    </source>
</evidence>
<evidence type="ECO:0000313" key="2">
    <source>
        <dbReference type="EMBL" id="SYX85090.1"/>
    </source>
</evidence>
<protein>
    <recommendedName>
        <fullName evidence="1">BclA C-terminal domain-containing protein</fullName>
    </recommendedName>
</protein>
<organism evidence="2 3">
    <name type="scientific">Paenibacillus alvei</name>
    <name type="common">Bacillus alvei</name>
    <dbReference type="NCBI Taxonomy" id="44250"/>
    <lineage>
        <taxon>Bacteria</taxon>
        <taxon>Bacillati</taxon>
        <taxon>Bacillota</taxon>
        <taxon>Bacilli</taxon>
        <taxon>Bacillales</taxon>
        <taxon>Paenibacillaceae</taxon>
        <taxon>Paenibacillus</taxon>
    </lineage>
</organism>
<dbReference type="Pfam" id="PF18573">
    <property type="entry name" value="BclA_C"/>
    <property type="match status" value="1"/>
</dbReference>
<dbReference type="Proteomes" id="UP000304148">
    <property type="component" value="Chromosome"/>
</dbReference>
<accession>A0A383RDM9</accession>
<name>A0A383RDM9_PAEAL</name>